<dbReference type="AlphaFoldDB" id="A0A6I2UYQ0"/>
<accession>A0A6I2UYQ0</accession>
<evidence type="ECO:0000313" key="2">
    <source>
        <dbReference type="Proteomes" id="UP000430222"/>
    </source>
</evidence>
<name>A0A6I2UYQ0_9FIRM</name>
<keyword evidence="2" id="KW-1185">Reference proteome</keyword>
<dbReference type="EMBL" id="VUNL01000006">
    <property type="protein sequence ID" value="MSV24801.1"/>
    <property type="molecule type" value="Genomic_DNA"/>
</dbReference>
<comment type="caution">
    <text evidence="1">The sequence shown here is derived from an EMBL/GenBank/DDBJ whole genome shotgun (WGS) entry which is preliminary data.</text>
</comment>
<dbReference type="RefSeq" id="WP_154620569.1">
    <property type="nucleotide sequence ID" value="NZ_VUNL01000006.1"/>
</dbReference>
<dbReference type="Proteomes" id="UP000430222">
    <property type="component" value="Unassembled WGS sequence"/>
</dbReference>
<reference evidence="1 2" key="1">
    <citation type="submission" date="2019-08" db="EMBL/GenBank/DDBJ databases">
        <title>In-depth cultivation of the pig gut microbiome towards novel bacterial diversity and tailored functional studies.</title>
        <authorList>
            <person name="Wylensek D."/>
            <person name="Hitch T.C.A."/>
            <person name="Clavel T."/>
        </authorList>
    </citation>
    <scope>NUCLEOTIDE SEQUENCE [LARGE SCALE GENOMIC DNA]</scope>
    <source>
        <strain evidence="2">WCA-380-WT-3B3</strain>
    </source>
</reference>
<protein>
    <submittedName>
        <fullName evidence="1">Uncharacterized protein</fullName>
    </submittedName>
</protein>
<sequence>MKDETIEKVRAETEHWGYMDQLPEEWHGFHLDRTVSVGKDTYDLCRYENKDRHTSVILYFHEETHEYKLRLKIGLIEFCRIEYITAGLESFEHLLRKQLEFLLMDMETFNPKTLSSIVSDKKITEWALGRELPEELEGFSLFIRPAQPVKINNGSYIVVDYVDFSLESSFTLYYNIYRDEFFAEARIWNIPDVNYDFDSNELPELEEKLHQRLLPRLQEIRKRAETEAANKKEAVKGKSES</sequence>
<gene>
    <name evidence="1" type="ORF">FYJ78_06315</name>
</gene>
<proteinExistence type="predicted"/>
<organism evidence="1 2">
    <name type="scientific">Selenomonas montiformis</name>
    <dbReference type="NCBI Taxonomy" id="2652285"/>
    <lineage>
        <taxon>Bacteria</taxon>
        <taxon>Bacillati</taxon>
        <taxon>Bacillota</taxon>
        <taxon>Negativicutes</taxon>
        <taxon>Selenomonadales</taxon>
        <taxon>Selenomonadaceae</taxon>
        <taxon>Selenomonas</taxon>
    </lineage>
</organism>
<evidence type="ECO:0000313" key="1">
    <source>
        <dbReference type="EMBL" id="MSV24801.1"/>
    </source>
</evidence>